<dbReference type="Pfam" id="PF00411">
    <property type="entry name" value="Ribosomal_S11"/>
    <property type="match status" value="1"/>
</dbReference>
<evidence type="ECO:0000313" key="5">
    <source>
        <dbReference type="EMBL" id="AGZ90303.1"/>
    </source>
</evidence>
<reference evidence="5" key="1">
    <citation type="journal article" date="2013" name="Genome Biol. Evol.">
        <title>Tracing the evolution of streptophyte algae and their mitochondrial genome.</title>
        <authorList>
            <person name="Turmel M."/>
            <person name="Otis C."/>
            <person name="Lemieux C."/>
        </authorList>
    </citation>
    <scope>NUCLEOTIDE SEQUENCE</scope>
</reference>
<dbReference type="GeneID" id="17675371"/>
<dbReference type="NCBIfam" id="NF003698">
    <property type="entry name" value="PRK05309.1"/>
    <property type="match status" value="1"/>
</dbReference>
<dbReference type="InterPro" id="IPR036967">
    <property type="entry name" value="Ribosomal_uS11_sf"/>
</dbReference>
<name>U5YE84_9VIRI</name>
<dbReference type="PANTHER" id="PTHR11759">
    <property type="entry name" value="40S RIBOSOMAL PROTEIN S14/30S RIBOSOMAL PROTEIN S11"/>
    <property type="match status" value="1"/>
</dbReference>
<organism evidence="5">
    <name type="scientific">Entransia fimbriata</name>
    <dbReference type="NCBI Taxonomy" id="130991"/>
    <lineage>
        <taxon>Eukaryota</taxon>
        <taxon>Viridiplantae</taxon>
        <taxon>Streptophyta</taxon>
        <taxon>Klebsormidiophyceae</taxon>
        <taxon>Entransiales</taxon>
        <taxon>Entransiaceae</taxon>
        <taxon>Entransia</taxon>
    </lineage>
</organism>
<dbReference type="GO" id="GO:0003735">
    <property type="term" value="F:structural constituent of ribosome"/>
    <property type="evidence" value="ECO:0007669"/>
    <property type="project" value="InterPro"/>
</dbReference>
<keyword evidence="2 5" id="KW-0689">Ribosomal protein</keyword>
<accession>U5YE84</accession>
<keyword evidence="3" id="KW-0687">Ribonucleoprotein</keyword>
<dbReference type="SUPFAM" id="SSF53137">
    <property type="entry name" value="Translational machinery components"/>
    <property type="match status" value="1"/>
</dbReference>
<dbReference type="GO" id="GO:1990904">
    <property type="term" value="C:ribonucleoprotein complex"/>
    <property type="evidence" value="ECO:0007669"/>
    <property type="project" value="UniProtKB-KW"/>
</dbReference>
<dbReference type="GO" id="GO:0005840">
    <property type="term" value="C:ribosome"/>
    <property type="evidence" value="ECO:0007669"/>
    <property type="project" value="UniProtKB-KW"/>
</dbReference>
<evidence type="ECO:0000256" key="4">
    <source>
        <dbReference type="SAM" id="MobiDB-lite"/>
    </source>
</evidence>
<keyword evidence="5" id="KW-0496">Mitochondrion</keyword>
<sequence length="215" mass="24361">MPAMRSNTCVAPAHKHKVPHSAVEISTFPNKKFATVTVKQKHSMQHPSITSKWSKYEHSIKKRLRSIQKFKKNQDRPRPQAEQVQSKRSRTLNSRKKQSKTKAAIIIHVQNTLNNTIITITDLLGNTKAWCSSGSIGFKTFRRSSNFAAENVAETAAQKCKQLGIRHVIIKIKGIGYGKRAILRKFKSMGIRFSKIIEATPVVHNGCRPPKKRRV</sequence>
<dbReference type="InterPro" id="IPR001971">
    <property type="entry name" value="Ribosomal_uS11"/>
</dbReference>
<comment type="similarity">
    <text evidence="1">Belongs to the universal ribosomal protein uS11 family.</text>
</comment>
<evidence type="ECO:0000256" key="2">
    <source>
        <dbReference type="ARBA" id="ARBA00022980"/>
    </source>
</evidence>
<dbReference type="GO" id="GO:0006412">
    <property type="term" value="P:translation"/>
    <property type="evidence" value="ECO:0007669"/>
    <property type="project" value="InterPro"/>
</dbReference>
<dbReference type="AlphaFoldDB" id="U5YE84"/>
<proteinExistence type="inferred from homology"/>
<evidence type="ECO:0000256" key="1">
    <source>
        <dbReference type="ARBA" id="ARBA00006194"/>
    </source>
</evidence>
<evidence type="ECO:0000256" key="3">
    <source>
        <dbReference type="ARBA" id="ARBA00023274"/>
    </source>
</evidence>
<dbReference type="HAMAP" id="MF_01310">
    <property type="entry name" value="Ribosomal_uS11"/>
    <property type="match status" value="1"/>
</dbReference>
<dbReference type="RefSeq" id="YP_008816067.1">
    <property type="nucleotide sequence ID" value="NC_022861.1"/>
</dbReference>
<protein>
    <submittedName>
        <fullName evidence="5">Ribosomal protein S11</fullName>
    </submittedName>
</protein>
<feature type="region of interest" description="Disordered" evidence="4">
    <location>
        <begin position="71"/>
        <end position="100"/>
    </location>
</feature>
<geneLocation type="mitochondrion" evidence="5"/>
<gene>
    <name evidence="5" type="primary">rps11</name>
</gene>
<dbReference type="Gene3D" id="3.30.420.80">
    <property type="entry name" value="Ribosomal protein S11"/>
    <property type="match status" value="1"/>
</dbReference>
<dbReference type="EMBL" id="KF060941">
    <property type="protein sequence ID" value="AGZ90303.1"/>
    <property type="molecule type" value="Genomic_DNA"/>
</dbReference>
<feature type="compositionally biased region" description="Basic residues" evidence="4">
    <location>
        <begin position="87"/>
        <end position="100"/>
    </location>
</feature>